<dbReference type="PANTHER" id="PTHR11592:SF78">
    <property type="entry name" value="GLUTATHIONE PEROXIDASE"/>
    <property type="match status" value="1"/>
</dbReference>
<keyword evidence="8" id="KW-1185">Reference proteome</keyword>
<feature type="signal peptide" evidence="6">
    <location>
        <begin position="1"/>
        <end position="20"/>
    </location>
</feature>
<dbReference type="GO" id="GO:0034599">
    <property type="term" value="P:cellular response to oxidative stress"/>
    <property type="evidence" value="ECO:0007669"/>
    <property type="project" value="TreeGrafter"/>
</dbReference>
<dbReference type="SUPFAM" id="SSF52833">
    <property type="entry name" value="Thioredoxin-like"/>
    <property type="match status" value="1"/>
</dbReference>
<dbReference type="Pfam" id="PF00255">
    <property type="entry name" value="GSHPx"/>
    <property type="match status" value="1"/>
</dbReference>
<dbReference type="PROSITE" id="PS51355">
    <property type="entry name" value="GLUTATHIONE_PEROXID_3"/>
    <property type="match status" value="1"/>
</dbReference>
<reference evidence="7 8" key="1">
    <citation type="submission" date="2019-11" db="EMBL/GenBank/DDBJ databases">
        <authorList>
            <person name="Khan S.A."/>
            <person name="Jeon C.O."/>
            <person name="Chun B.H."/>
        </authorList>
    </citation>
    <scope>NUCLEOTIDE SEQUENCE [LARGE SCALE GENOMIC DNA]</scope>
    <source>
        <strain evidence="7 8">IMCC 1097</strain>
    </source>
</reference>
<evidence type="ECO:0000256" key="6">
    <source>
        <dbReference type="SAM" id="SignalP"/>
    </source>
</evidence>
<evidence type="ECO:0000313" key="8">
    <source>
        <dbReference type="Proteomes" id="UP000388235"/>
    </source>
</evidence>
<name>A0A5Q2QCL2_9GAMM</name>
<dbReference type="InterPro" id="IPR000889">
    <property type="entry name" value="Glutathione_peroxidase"/>
</dbReference>
<evidence type="ECO:0000313" key="7">
    <source>
        <dbReference type="EMBL" id="QGG79756.1"/>
    </source>
</evidence>
<keyword evidence="6" id="KW-0732">Signal</keyword>
<comment type="similarity">
    <text evidence="1 5">Belongs to the glutathione peroxidase family.</text>
</comment>
<dbReference type="AlphaFoldDB" id="A0A5Q2QCL2"/>
<dbReference type="InterPro" id="IPR036249">
    <property type="entry name" value="Thioredoxin-like_sf"/>
</dbReference>
<protein>
    <recommendedName>
        <fullName evidence="5">Glutathione peroxidase</fullName>
    </recommendedName>
</protein>
<feature type="active site" evidence="4">
    <location>
        <position position="56"/>
    </location>
</feature>
<dbReference type="Proteomes" id="UP000388235">
    <property type="component" value="Chromosome"/>
</dbReference>
<dbReference type="EMBL" id="CP045871">
    <property type="protein sequence ID" value="QGG79756.1"/>
    <property type="molecule type" value="Genomic_DNA"/>
</dbReference>
<sequence>MKRTLLALSAVLTTSAYACAPLLDVQARRLASDETVTLCQAYPEQVVLIVNTASKCGFTPQFDGLEALYRRFGDQGFVVLGFPSEDFGRQEYAQEDDSLEFCRLTYGVEFPMFEHTHAAQGKAGPLYQGLADAAGRYPQWNFHKYLLGRDGQLISDFPSQWAPEDPRLIEAIKAAL</sequence>
<evidence type="ECO:0000256" key="5">
    <source>
        <dbReference type="RuleBase" id="RU000499"/>
    </source>
</evidence>
<accession>A0A5Q2QCL2</accession>
<dbReference type="CDD" id="cd00340">
    <property type="entry name" value="GSH_Peroxidase"/>
    <property type="match status" value="1"/>
</dbReference>
<evidence type="ECO:0000256" key="4">
    <source>
        <dbReference type="PIRSR" id="PIRSR000303-1"/>
    </source>
</evidence>
<organism evidence="7 8">
    <name type="scientific">Litorivicinus lipolyticus</name>
    <dbReference type="NCBI Taxonomy" id="418701"/>
    <lineage>
        <taxon>Bacteria</taxon>
        <taxon>Pseudomonadati</taxon>
        <taxon>Pseudomonadota</taxon>
        <taxon>Gammaproteobacteria</taxon>
        <taxon>Oceanospirillales</taxon>
        <taxon>Litorivicinaceae</taxon>
        <taxon>Litorivicinus</taxon>
    </lineage>
</organism>
<dbReference type="KEGG" id="llp:GH975_03885"/>
<proteinExistence type="inferred from homology"/>
<evidence type="ECO:0000256" key="3">
    <source>
        <dbReference type="ARBA" id="ARBA00023002"/>
    </source>
</evidence>
<dbReference type="OrthoDB" id="9785502at2"/>
<feature type="chain" id="PRO_5024330373" description="Glutathione peroxidase" evidence="6">
    <location>
        <begin position="21"/>
        <end position="176"/>
    </location>
</feature>
<evidence type="ECO:0000256" key="1">
    <source>
        <dbReference type="ARBA" id="ARBA00006926"/>
    </source>
</evidence>
<dbReference type="Gene3D" id="3.40.30.10">
    <property type="entry name" value="Glutaredoxin"/>
    <property type="match status" value="1"/>
</dbReference>
<evidence type="ECO:0000256" key="2">
    <source>
        <dbReference type="ARBA" id="ARBA00022559"/>
    </source>
</evidence>
<dbReference type="RefSeq" id="WP_153713260.1">
    <property type="nucleotide sequence ID" value="NZ_CP045871.1"/>
</dbReference>
<dbReference type="PRINTS" id="PR01011">
    <property type="entry name" value="GLUTPROXDASE"/>
</dbReference>
<gene>
    <name evidence="7" type="ORF">GH975_03885</name>
</gene>
<dbReference type="PROSITE" id="PS51257">
    <property type="entry name" value="PROKAR_LIPOPROTEIN"/>
    <property type="match status" value="1"/>
</dbReference>
<dbReference type="GO" id="GO:0004601">
    <property type="term" value="F:peroxidase activity"/>
    <property type="evidence" value="ECO:0007669"/>
    <property type="project" value="UniProtKB-KW"/>
</dbReference>
<keyword evidence="3 5" id="KW-0560">Oxidoreductase</keyword>
<keyword evidence="2 5" id="KW-0575">Peroxidase</keyword>
<dbReference type="PIRSF" id="PIRSF000303">
    <property type="entry name" value="Glutathion_perox"/>
    <property type="match status" value="1"/>
</dbReference>
<dbReference type="PANTHER" id="PTHR11592">
    <property type="entry name" value="GLUTATHIONE PEROXIDASE"/>
    <property type="match status" value="1"/>
</dbReference>